<dbReference type="Proteomes" id="UP000467841">
    <property type="component" value="Unassembled WGS sequence"/>
</dbReference>
<comment type="caution">
    <text evidence="2">The sequence shown here is derived from an EMBL/GenBank/DDBJ whole genome shotgun (WGS) entry which is preliminary data.</text>
</comment>
<dbReference type="AlphaFoldDB" id="A0A6D2JLR8"/>
<dbReference type="PROSITE" id="PS50181">
    <property type="entry name" value="FBOX"/>
    <property type="match status" value="1"/>
</dbReference>
<evidence type="ECO:0000313" key="2">
    <source>
        <dbReference type="EMBL" id="CAA7042709.1"/>
    </source>
</evidence>
<dbReference type="PANTHER" id="PTHR31672:SF13">
    <property type="entry name" value="F-BOX PROTEIN CPR30-LIKE"/>
    <property type="match status" value="1"/>
</dbReference>
<protein>
    <recommendedName>
        <fullName evidence="1">F-box domain-containing protein</fullName>
    </recommendedName>
</protein>
<dbReference type="CDD" id="cd22157">
    <property type="entry name" value="F-box_AtFBW1-like"/>
    <property type="match status" value="1"/>
</dbReference>
<dbReference type="OrthoDB" id="1022147at2759"/>
<accession>A0A6D2JLR8</accession>
<sequence length="371" mass="43121">MSQPEQLPWDLVGEILCRVPTKYLARFRTVCKQWKAVWEDKSFLNKYLSRARPQFMIRTDSKICSVEISIDDKNEDNMSIVERDVTLEYECKTYTNLCYCDGFVLYGMCKKGFVIWNPWVRQHRFIENQEYTFGGVGYDNIRPERGYKIFGYNFYTDRSSGQFQSNVAIYECKSDAWKFINGTREEPHGIMPDSIMSLNGNLYFIAFDTKAYKYFIQSFDMSEDIFKTICAFPSIEGSFSTQALAVFRGDRLSLLMQSRLSNKVEIFVTKQKVDGNGEALVWINFMTVSIPNFPRLLPHYLSPDPSFFVDNKDDKRLFVCACDGTEHPCIYIVKGDVLRKISIDTLFVNMFTCFRSYIPSFISIPCCVPCV</sequence>
<dbReference type="InterPro" id="IPR036047">
    <property type="entry name" value="F-box-like_dom_sf"/>
</dbReference>
<organism evidence="2 3">
    <name type="scientific">Microthlaspi erraticum</name>
    <dbReference type="NCBI Taxonomy" id="1685480"/>
    <lineage>
        <taxon>Eukaryota</taxon>
        <taxon>Viridiplantae</taxon>
        <taxon>Streptophyta</taxon>
        <taxon>Embryophyta</taxon>
        <taxon>Tracheophyta</taxon>
        <taxon>Spermatophyta</taxon>
        <taxon>Magnoliopsida</taxon>
        <taxon>eudicotyledons</taxon>
        <taxon>Gunneridae</taxon>
        <taxon>Pentapetalae</taxon>
        <taxon>rosids</taxon>
        <taxon>malvids</taxon>
        <taxon>Brassicales</taxon>
        <taxon>Brassicaceae</taxon>
        <taxon>Coluteocarpeae</taxon>
        <taxon>Microthlaspi</taxon>
    </lineage>
</organism>
<dbReference type="Pfam" id="PF07734">
    <property type="entry name" value="FBA_1"/>
    <property type="match status" value="1"/>
</dbReference>
<dbReference type="PANTHER" id="PTHR31672">
    <property type="entry name" value="BNACNNG10540D PROTEIN"/>
    <property type="match status" value="1"/>
</dbReference>
<dbReference type="SMART" id="SM00256">
    <property type="entry name" value="FBOX"/>
    <property type="match status" value="1"/>
</dbReference>
<dbReference type="InterPro" id="IPR050796">
    <property type="entry name" value="SCF_F-box_component"/>
</dbReference>
<name>A0A6D2JLR8_9BRAS</name>
<dbReference type="Gene3D" id="1.20.1280.50">
    <property type="match status" value="1"/>
</dbReference>
<dbReference type="InterPro" id="IPR017451">
    <property type="entry name" value="F-box-assoc_interact_dom"/>
</dbReference>
<feature type="domain" description="F-box" evidence="1">
    <location>
        <begin position="1"/>
        <end position="47"/>
    </location>
</feature>
<dbReference type="InterPro" id="IPR006527">
    <property type="entry name" value="F-box-assoc_dom_typ1"/>
</dbReference>
<proteinExistence type="predicted"/>
<reference evidence="2" key="1">
    <citation type="submission" date="2020-01" db="EMBL/GenBank/DDBJ databases">
        <authorList>
            <person name="Mishra B."/>
        </authorList>
    </citation>
    <scope>NUCLEOTIDE SEQUENCE [LARGE SCALE GENOMIC DNA]</scope>
</reference>
<evidence type="ECO:0000313" key="3">
    <source>
        <dbReference type="Proteomes" id="UP000467841"/>
    </source>
</evidence>
<keyword evidence="3" id="KW-1185">Reference proteome</keyword>
<dbReference type="SUPFAM" id="SSF81383">
    <property type="entry name" value="F-box domain"/>
    <property type="match status" value="1"/>
</dbReference>
<gene>
    <name evidence="2" type="ORF">MERR_LOCUS29944</name>
</gene>
<dbReference type="NCBIfam" id="TIGR01640">
    <property type="entry name" value="F_box_assoc_1"/>
    <property type="match status" value="1"/>
</dbReference>
<dbReference type="EMBL" id="CACVBM020001274">
    <property type="protein sequence ID" value="CAA7042709.1"/>
    <property type="molecule type" value="Genomic_DNA"/>
</dbReference>
<dbReference type="InterPro" id="IPR001810">
    <property type="entry name" value="F-box_dom"/>
</dbReference>
<dbReference type="Pfam" id="PF00646">
    <property type="entry name" value="F-box"/>
    <property type="match status" value="1"/>
</dbReference>
<evidence type="ECO:0000259" key="1">
    <source>
        <dbReference type="PROSITE" id="PS50181"/>
    </source>
</evidence>